<dbReference type="eggNOG" id="COG1708">
    <property type="taxonomic scope" value="Bacteria"/>
</dbReference>
<evidence type="ECO:0000313" key="3">
    <source>
        <dbReference type="Proteomes" id="UP000054537"/>
    </source>
</evidence>
<dbReference type="CDD" id="cd05403">
    <property type="entry name" value="NT_KNTase_like"/>
    <property type="match status" value="1"/>
</dbReference>
<dbReference type="Gene3D" id="3.30.460.10">
    <property type="entry name" value="Beta Polymerase, domain 2"/>
    <property type="match status" value="1"/>
</dbReference>
<organism evidence="2 3">
    <name type="scientific">Actinoplanes utahensis</name>
    <dbReference type="NCBI Taxonomy" id="1869"/>
    <lineage>
        <taxon>Bacteria</taxon>
        <taxon>Bacillati</taxon>
        <taxon>Actinomycetota</taxon>
        <taxon>Actinomycetes</taxon>
        <taxon>Micromonosporales</taxon>
        <taxon>Micromonosporaceae</taxon>
        <taxon>Actinoplanes</taxon>
    </lineage>
</organism>
<dbReference type="EMBL" id="JRTT01000011">
    <property type="protein sequence ID" value="KHD77443.1"/>
    <property type="molecule type" value="Genomic_DNA"/>
</dbReference>
<evidence type="ECO:0000259" key="1">
    <source>
        <dbReference type="Pfam" id="PF01909"/>
    </source>
</evidence>
<reference evidence="2 3" key="1">
    <citation type="submission" date="2014-10" db="EMBL/GenBank/DDBJ databases">
        <title>Draft genome sequence of Actinoplanes utahensis NRRL 12052.</title>
        <authorList>
            <person name="Velasco-Bucheli B."/>
            <person name="del Cerro C."/>
            <person name="Hormigo D."/>
            <person name="Garcia J.L."/>
            <person name="Acebal C."/>
            <person name="Arroyo M."/>
            <person name="de la Mata I."/>
        </authorList>
    </citation>
    <scope>NUCLEOTIDE SEQUENCE [LARGE SCALE GENOMIC DNA]</scope>
    <source>
        <strain evidence="2 3">NRRL 12052</strain>
    </source>
</reference>
<dbReference type="Pfam" id="PF01909">
    <property type="entry name" value="NTP_transf_2"/>
    <property type="match status" value="1"/>
</dbReference>
<dbReference type="GO" id="GO:0016779">
    <property type="term" value="F:nucleotidyltransferase activity"/>
    <property type="evidence" value="ECO:0007669"/>
    <property type="project" value="InterPro"/>
</dbReference>
<dbReference type="SUPFAM" id="SSF81301">
    <property type="entry name" value="Nucleotidyltransferase"/>
    <property type="match status" value="1"/>
</dbReference>
<sequence>MDVIERLIADAEADPDVHGVVLTGSWARGLATAHSDYDVTVVVASTALERWRRIRTARLDQAAVTAEQFADTSVHWQRYAYRGARILLDRLGGGVAELVAKQSIPTEREAAGWSRDFLDAYVNQLYRAVKSRRDGSPAAARLDEIESVQWLLATVFALHGRLRPYNRYLAWELATYPLPEPWTAALAPEHVADRVLTLFPEVAELARRRGHGAVLDGWGGDIALILDAAR</sequence>
<proteinExistence type="predicted"/>
<feature type="domain" description="Polymerase nucleotidyl transferase" evidence="1">
    <location>
        <begin position="15"/>
        <end position="47"/>
    </location>
</feature>
<dbReference type="Proteomes" id="UP000054537">
    <property type="component" value="Unassembled WGS sequence"/>
</dbReference>
<accession>A0A0A6UQX0</accession>
<evidence type="ECO:0000313" key="2">
    <source>
        <dbReference type="EMBL" id="KHD77443.1"/>
    </source>
</evidence>
<comment type="caution">
    <text evidence="2">The sequence shown here is derived from an EMBL/GenBank/DDBJ whole genome shotgun (WGS) entry which is preliminary data.</text>
</comment>
<dbReference type="InterPro" id="IPR002934">
    <property type="entry name" value="Polymerase_NTP_transf_dom"/>
</dbReference>
<name>A0A0A6UQX0_ACTUT</name>
<dbReference type="RefSeq" id="WP_043524324.1">
    <property type="nucleotide sequence ID" value="NZ_BAABKU010000054.1"/>
</dbReference>
<gene>
    <name evidence="2" type="ORF">MB27_11800</name>
</gene>
<dbReference type="STRING" id="1869.MB27_11800"/>
<dbReference type="AlphaFoldDB" id="A0A0A6UQX0"/>
<protein>
    <recommendedName>
        <fullName evidence="1">Polymerase nucleotidyl transferase domain-containing protein</fullName>
    </recommendedName>
</protein>
<dbReference type="InterPro" id="IPR043519">
    <property type="entry name" value="NT_sf"/>
</dbReference>
<keyword evidence="3" id="KW-1185">Reference proteome</keyword>